<gene>
    <name evidence="1" type="ORF">KAK11_11295</name>
</gene>
<keyword evidence="2" id="KW-1185">Reference proteome</keyword>
<dbReference type="EMBL" id="JAGQDG010000004">
    <property type="protein sequence ID" value="MBQ0935912.1"/>
    <property type="molecule type" value="Genomic_DNA"/>
</dbReference>
<organism evidence="1 2">
    <name type="scientific">Ideonella paludis</name>
    <dbReference type="NCBI Taxonomy" id="1233411"/>
    <lineage>
        <taxon>Bacteria</taxon>
        <taxon>Pseudomonadati</taxon>
        <taxon>Pseudomonadota</taxon>
        <taxon>Betaproteobacteria</taxon>
        <taxon>Burkholderiales</taxon>
        <taxon>Sphaerotilaceae</taxon>
        <taxon>Ideonella</taxon>
    </lineage>
</organism>
<evidence type="ECO:0000313" key="1">
    <source>
        <dbReference type="EMBL" id="MBQ0935912.1"/>
    </source>
</evidence>
<dbReference type="Proteomes" id="UP000672097">
    <property type="component" value="Unassembled WGS sequence"/>
</dbReference>
<accession>A0ABS5DXN7</accession>
<comment type="caution">
    <text evidence="1">The sequence shown here is derived from an EMBL/GenBank/DDBJ whole genome shotgun (WGS) entry which is preliminary data.</text>
</comment>
<dbReference type="RefSeq" id="WP_210809230.1">
    <property type="nucleotide sequence ID" value="NZ_JAGQDG010000004.1"/>
</dbReference>
<sequence length="92" mass="10643">MSSGDIRKYVEDKVHDVKLADGTSWRLEYKANGYFFINTSRGFNGDGQWQVEDGKLCGQLRGRERTCNEVRLLKGVMHYKRDNGEIVQFVPK</sequence>
<reference evidence="1 2" key="1">
    <citation type="submission" date="2021-04" db="EMBL/GenBank/DDBJ databases">
        <title>The genome sequence of type strain Ideonella paludis KCTC 32238.</title>
        <authorList>
            <person name="Liu Y."/>
        </authorList>
    </citation>
    <scope>NUCLEOTIDE SEQUENCE [LARGE SCALE GENOMIC DNA]</scope>
    <source>
        <strain evidence="1 2">KCTC 32238</strain>
    </source>
</reference>
<proteinExistence type="predicted"/>
<evidence type="ECO:0000313" key="2">
    <source>
        <dbReference type="Proteomes" id="UP000672097"/>
    </source>
</evidence>
<protein>
    <submittedName>
        <fullName evidence="1">Uncharacterized protein</fullName>
    </submittedName>
</protein>
<name>A0ABS5DXN7_9BURK</name>